<proteinExistence type="predicted"/>
<gene>
    <name evidence="1" type="primary">Acey_s0048.g1574</name>
    <name evidence="1" type="ORF">Y032_0048g1574</name>
</gene>
<evidence type="ECO:0000313" key="2">
    <source>
        <dbReference type="Proteomes" id="UP000024635"/>
    </source>
</evidence>
<evidence type="ECO:0000313" key="1">
    <source>
        <dbReference type="EMBL" id="EYC12032.1"/>
    </source>
</evidence>
<accession>A0A016UB58</accession>
<protein>
    <submittedName>
        <fullName evidence="1">Uncharacterized protein</fullName>
    </submittedName>
</protein>
<dbReference type="AlphaFoldDB" id="A0A016UB58"/>
<name>A0A016UB58_9BILA</name>
<comment type="caution">
    <text evidence="1">The sequence shown here is derived from an EMBL/GenBank/DDBJ whole genome shotgun (WGS) entry which is preliminary data.</text>
</comment>
<sequence>MKVVRIYRLLHTIKSIEIENDDVNEMCECADNQRIEEGTIQHNELFRAMDLFYDFIEFLIASDTCKMDNW</sequence>
<dbReference type="EMBL" id="JARK01001384">
    <property type="protein sequence ID" value="EYC12032.1"/>
    <property type="molecule type" value="Genomic_DNA"/>
</dbReference>
<dbReference type="Proteomes" id="UP000024635">
    <property type="component" value="Unassembled WGS sequence"/>
</dbReference>
<organism evidence="1 2">
    <name type="scientific">Ancylostoma ceylanicum</name>
    <dbReference type="NCBI Taxonomy" id="53326"/>
    <lineage>
        <taxon>Eukaryota</taxon>
        <taxon>Metazoa</taxon>
        <taxon>Ecdysozoa</taxon>
        <taxon>Nematoda</taxon>
        <taxon>Chromadorea</taxon>
        <taxon>Rhabditida</taxon>
        <taxon>Rhabditina</taxon>
        <taxon>Rhabditomorpha</taxon>
        <taxon>Strongyloidea</taxon>
        <taxon>Ancylostomatidae</taxon>
        <taxon>Ancylostomatinae</taxon>
        <taxon>Ancylostoma</taxon>
    </lineage>
</organism>
<reference evidence="2" key="1">
    <citation type="journal article" date="2015" name="Nat. Genet.">
        <title>The genome and transcriptome of the zoonotic hookworm Ancylostoma ceylanicum identify infection-specific gene families.</title>
        <authorList>
            <person name="Schwarz E.M."/>
            <person name="Hu Y."/>
            <person name="Antoshechkin I."/>
            <person name="Miller M.M."/>
            <person name="Sternberg P.W."/>
            <person name="Aroian R.V."/>
        </authorList>
    </citation>
    <scope>NUCLEOTIDE SEQUENCE</scope>
    <source>
        <strain evidence="2">HY135</strain>
    </source>
</reference>
<keyword evidence="2" id="KW-1185">Reference proteome</keyword>